<feature type="domain" description="G-protein coupled receptors family 1 profile" evidence="5">
    <location>
        <begin position="102"/>
        <end position="278"/>
    </location>
</feature>
<dbReference type="GO" id="GO:0016020">
    <property type="term" value="C:membrane"/>
    <property type="evidence" value="ECO:0007669"/>
    <property type="project" value="UniProtKB-SubCell"/>
</dbReference>
<evidence type="ECO:0000256" key="4">
    <source>
        <dbReference type="ARBA" id="ARBA00023136"/>
    </source>
</evidence>
<reference evidence="6 7" key="1">
    <citation type="journal article" date="2018" name="Biotechnol. Adv.">
        <title>Improved genomic resources and new bioinformatic workflow for the carcinogenic parasite Clonorchis sinensis: Biotechnological implications.</title>
        <authorList>
            <person name="Wang D."/>
            <person name="Korhonen P.K."/>
            <person name="Gasser R.B."/>
            <person name="Young N.D."/>
        </authorList>
    </citation>
    <scope>NUCLEOTIDE SEQUENCE [LARGE SCALE GENOMIC DNA]</scope>
    <source>
        <strain evidence="6">Cs-k2</strain>
    </source>
</reference>
<reference evidence="6 7" key="2">
    <citation type="journal article" date="2021" name="Genomics">
        <title>High-quality reference genome for Clonorchis sinensis.</title>
        <authorList>
            <person name="Young N.D."/>
            <person name="Stroehlein A.J."/>
            <person name="Kinkar L."/>
            <person name="Wang T."/>
            <person name="Sohn W.M."/>
            <person name="Chang B.C.H."/>
            <person name="Kaur P."/>
            <person name="Weisz D."/>
            <person name="Dudchenko O."/>
            <person name="Aiden E.L."/>
            <person name="Korhonen P.K."/>
            <person name="Gasser R.B."/>
        </authorList>
    </citation>
    <scope>NUCLEOTIDE SEQUENCE [LARGE SCALE GENOMIC DNA]</scope>
    <source>
        <strain evidence="6">Cs-k2</strain>
    </source>
</reference>
<dbReference type="Proteomes" id="UP000286415">
    <property type="component" value="Unassembled WGS sequence"/>
</dbReference>
<name>A0A3R7FS85_CLOSI</name>
<comment type="subcellular location">
    <subcellularLocation>
        <location evidence="1">Membrane</location>
    </subcellularLocation>
</comment>
<dbReference type="InterPro" id="IPR017452">
    <property type="entry name" value="GPCR_Rhodpsn_7TM"/>
</dbReference>
<keyword evidence="2" id="KW-0812">Transmembrane</keyword>
<accession>A0A3R7FS85</accession>
<evidence type="ECO:0000256" key="1">
    <source>
        <dbReference type="ARBA" id="ARBA00004370"/>
    </source>
</evidence>
<gene>
    <name evidence="6" type="ORF">CSKR_101551</name>
</gene>
<dbReference type="CDD" id="cd00637">
    <property type="entry name" value="7tm_classA_rhodopsin-like"/>
    <property type="match status" value="1"/>
</dbReference>
<dbReference type="OrthoDB" id="10042731at2759"/>
<evidence type="ECO:0000313" key="6">
    <source>
        <dbReference type="EMBL" id="KAG5449557.1"/>
    </source>
</evidence>
<organism evidence="6 7">
    <name type="scientific">Clonorchis sinensis</name>
    <name type="common">Chinese liver fluke</name>
    <dbReference type="NCBI Taxonomy" id="79923"/>
    <lineage>
        <taxon>Eukaryota</taxon>
        <taxon>Metazoa</taxon>
        <taxon>Spiralia</taxon>
        <taxon>Lophotrochozoa</taxon>
        <taxon>Platyhelminthes</taxon>
        <taxon>Trematoda</taxon>
        <taxon>Digenea</taxon>
        <taxon>Opisthorchiida</taxon>
        <taxon>Opisthorchiata</taxon>
        <taxon>Opisthorchiidae</taxon>
        <taxon>Clonorchis</taxon>
    </lineage>
</organism>
<dbReference type="PANTHER" id="PTHR45698">
    <property type="entry name" value="TRACE AMINE-ASSOCIATED RECEPTOR 19N-RELATED"/>
    <property type="match status" value="1"/>
</dbReference>
<keyword evidence="3" id="KW-1133">Transmembrane helix</keyword>
<evidence type="ECO:0000256" key="3">
    <source>
        <dbReference type="ARBA" id="ARBA00022989"/>
    </source>
</evidence>
<keyword evidence="4" id="KW-0472">Membrane</keyword>
<evidence type="ECO:0000256" key="2">
    <source>
        <dbReference type="ARBA" id="ARBA00022692"/>
    </source>
</evidence>
<comment type="caution">
    <text evidence="6">The sequence shown here is derived from an EMBL/GenBank/DDBJ whole genome shotgun (WGS) entry which is preliminary data.</text>
</comment>
<dbReference type="PROSITE" id="PS50262">
    <property type="entry name" value="G_PROTEIN_RECEP_F1_2"/>
    <property type="match status" value="1"/>
</dbReference>
<protein>
    <recommendedName>
        <fullName evidence="5">G-protein coupled receptors family 1 profile domain-containing protein</fullName>
    </recommendedName>
</protein>
<dbReference type="STRING" id="79923.A0A3R7FS85"/>
<dbReference type="Gene3D" id="1.20.1070.10">
    <property type="entry name" value="Rhodopsin 7-helix transmembrane proteins"/>
    <property type="match status" value="1"/>
</dbReference>
<sequence>MSSTEVQNFRTALAILGGIGTVINFATLFALCFVRIGSELTMLLLRGQCIYDGYSCFMMLLYQTVGNRIMVGSPIADEILCYVWADVNLFWPGYILGVQNNVCISFDRLLAVLCPVKYKLHKCALKIGVCLYLSIATVFLFSQNFFLRKYVDGECLFDLPESGPLVEFNQASAIIWFLMNYLLPVLFIPVSHAVIMYYTCPIRSVARAGETECVSRSLRKLTYTTVFMAITLLCSHSVDEVVYLLATLNLSNYIPGSVLQDLGLLLIVIGTCTLPVVMLATIQSVRKRMWKSTKFLFLQCTCKKQTFEEHSSTTEP</sequence>
<dbReference type="PANTHER" id="PTHR45698:SF1">
    <property type="entry name" value="TRACE AMINE-ASSOCIATED RECEPTOR 13C-LIKE"/>
    <property type="match status" value="1"/>
</dbReference>
<evidence type="ECO:0000313" key="7">
    <source>
        <dbReference type="Proteomes" id="UP000286415"/>
    </source>
</evidence>
<dbReference type="AlphaFoldDB" id="A0A3R7FS85"/>
<proteinExistence type="predicted"/>
<dbReference type="InParanoid" id="A0A3R7FS85"/>
<evidence type="ECO:0000259" key="5">
    <source>
        <dbReference type="PROSITE" id="PS50262"/>
    </source>
</evidence>
<dbReference type="EMBL" id="NIRI02000042">
    <property type="protein sequence ID" value="KAG5449557.1"/>
    <property type="molecule type" value="Genomic_DNA"/>
</dbReference>
<dbReference type="SUPFAM" id="SSF81321">
    <property type="entry name" value="Family A G protein-coupled receptor-like"/>
    <property type="match status" value="1"/>
</dbReference>
<keyword evidence="7" id="KW-1185">Reference proteome</keyword>